<dbReference type="AlphaFoldDB" id="A0A016SXN5"/>
<feature type="chain" id="PRO_5001490052" description="G-protein coupled receptors family 1 profile domain-containing protein" evidence="1">
    <location>
        <begin position="22"/>
        <end position="156"/>
    </location>
</feature>
<evidence type="ECO:0000313" key="2">
    <source>
        <dbReference type="EMBL" id="EYB95126.1"/>
    </source>
</evidence>
<comment type="caution">
    <text evidence="2">The sequence shown here is derived from an EMBL/GenBank/DDBJ whole genome shotgun (WGS) entry which is preliminary data.</text>
</comment>
<evidence type="ECO:0000256" key="1">
    <source>
        <dbReference type="SAM" id="SignalP"/>
    </source>
</evidence>
<name>A0A016SXN5_9BILA</name>
<dbReference type="EMBL" id="JARK01001499">
    <property type="protein sequence ID" value="EYB95126.1"/>
    <property type="molecule type" value="Genomic_DNA"/>
</dbReference>
<reference evidence="3" key="1">
    <citation type="journal article" date="2015" name="Nat. Genet.">
        <title>The genome and transcriptome of the zoonotic hookworm Ancylostoma ceylanicum identify infection-specific gene families.</title>
        <authorList>
            <person name="Schwarz E.M."/>
            <person name="Hu Y."/>
            <person name="Antoshechkin I."/>
            <person name="Miller M.M."/>
            <person name="Sternberg P.W."/>
            <person name="Aroian R.V."/>
        </authorList>
    </citation>
    <scope>NUCLEOTIDE SEQUENCE</scope>
    <source>
        <strain evidence="3">HY135</strain>
    </source>
</reference>
<accession>A0A016SXN5</accession>
<gene>
    <name evidence="2" type="primary">Acey_s0163.g3467</name>
    <name evidence="2" type="ORF">Y032_0163g3467</name>
</gene>
<keyword evidence="1" id="KW-0732">Signal</keyword>
<dbReference type="Proteomes" id="UP000024635">
    <property type="component" value="Unassembled WGS sequence"/>
</dbReference>
<evidence type="ECO:0008006" key="4">
    <source>
        <dbReference type="Google" id="ProtNLM"/>
    </source>
</evidence>
<protein>
    <recommendedName>
        <fullName evidence="4">G-protein coupled receptors family 1 profile domain-containing protein</fullName>
    </recommendedName>
</protein>
<keyword evidence="3" id="KW-1185">Reference proteome</keyword>
<proteinExistence type="predicted"/>
<organism evidence="2 3">
    <name type="scientific">Ancylostoma ceylanicum</name>
    <dbReference type="NCBI Taxonomy" id="53326"/>
    <lineage>
        <taxon>Eukaryota</taxon>
        <taxon>Metazoa</taxon>
        <taxon>Ecdysozoa</taxon>
        <taxon>Nematoda</taxon>
        <taxon>Chromadorea</taxon>
        <taxon>Rhabditida</taxon>
        <taxon>Rhabditina</taxon>
        <taxon>Rhabditomorpha</taxon>
        <taxon>Strongyloidea</taxon>
        <taxon>Ancylostomatidae</taxon>
        <taxon>Ancylostomatinae</taxon>
        <taxon>Ancylostoma</taxon>
    </lineage>
</organism>
<sequence length="156" mass="17642">MISKILYGLLLMSVVVDLVPSFCYRHLQAVDRVVLLVVSANLANNYSPNALSWVAVSLIRRPVHCLYRALLKTASRRIRHVDGCIILLEYERTAPSTSQKGRRLVSASRYFGESIMLETKTNSSFPEVSNAAQVMSEPPPKLRLENEMDFFLKTLQ</sequence>
<evidence type="ECO:0000313" key="3">
    <source>
        <dbReference type="Proteomes" id="UP000024635"/>
    </source>
</evidence>
<feature type="signal peptide" evidence="1">
    <location>
        <begin position="1"/>
        <end position="21"/>
    </location>
</feature>